<keyword evidence="2" id="KW-1185">Reference proteome</keyword>
<protein>
    <submittedName>
        <fullName evidence="1">Uncharacterized protein</fullName>
    </submittedName>
</protein>
<organism evidence="1 2">
    <name type="scientific">Diatraea saccharalis</name>
    <name type="common">sugarcane borer</name>
    <dbReference type="NCBI Taxonomy" id="40085"/>
    <lineage>
        <taxon>Eukaryota</taxon>
        <taxon>Metazoa</taxon>
        <taxon>Ecdysozoa</taxon>
        <taxon>Arthropoda</taxon>
        <taxon>Hexapoda</taxon>
        <taxon>Insecta</taxon>
        <taxon>Pterygota</taxon>
        <taxon>Neoptera</taxon>
        <taxon>Endopterygota</taxon>
        <taxon>Lepidoptera</taxon>
        <taxon>Glossata</taxon>
        <taxon>Ditrysia</taxon>
        <taxon>Pyraloidea</taxon>
        <taxon>Crambidae</taxon>
        <taxon>Crambinae</taxon>
        <taxon>Diatraea</taxon>
    </lineage>
</organism>
<dbReference type="Proteomes" id="UP001153714">
    <property type="component" value="Chromosome 3"/>
</dbReference>
<name>A0A9N9R741_9NEOP</name>
<gene>
    <name evidence="1" type="ORF">DIATSA_LOCUS8530</name>
</gene>
<dbReference type="OrthoDB" id="10022108at2759"/>
<dbReference type="EMBL" id="OU893334">
    <property type="protein sequence ID" value="CAG9790881.1"/>
    <property type="molecule type" value="Genomic_DNA"/>
</dbReference>
<evidence type="ECO:0000313" key="2">
    <source>
        <dbReference type="Proteomes" id="UP001153714"/>
    </source>
</evidence>
<evidence type="ECO:0000313" key="1">
    <source>
        <dbReference type="EMBL" id="CAG9790881.1"/>
    </source>
</evidence>
<sequence length="121" mass="14019">MREMKKDTAREVTETLDTTIREGNKELKKKMSEETARILEEINTIPTKEIQKPTPLSTIETYAGKAKDPQHPRPQTLHSILITSKESMDTLDDVINKAKEILKPEETKTQIDRIRKVKDQY</sequence>
<accession>A0A9N9R741</accession>
<proteinExistence type="predicted"/>
<dbReference type="AlphaFoldDB" id="A0A9N9R741"/>
<reference evidence="1" key="1">
    <citation type="submission" date="2021-12" db="EMBL/GenBank/DDBJ databases">
        <authorList>
            <person name="King R."/>
        </authorList>
    </citation>
    <scope>NUCLEOTIDE SEQUENCE</scope>
</reference>
<reference evidence="1" key="2">
    <citation type="submission" date="2022-10" db="EMBL/GenBank/DDBJ databases">
        <authorList>
            <consortium name="ENA_rothamsted_submissions"/>
            <consortium name="culmorum"/>
            <person name="King R."/>
        </authorList>
    </citation>
    <scope>NUCLEOTIDE SEQUENCE</scope>
</reference>